<proteinExistence type="predicted"/>
<protein>
    <recommendedName>
        <fullName evidence="1">Putative restriction endonuclease domain-containing protein</fullName>
    </recommendedName>
</protein>
<dbReference type="AlphaFoldDB" id="A0A1R1S4R3"/>
<dbReference type="InterPro" id="IPR008538">
    <property type="entry name" value="Uma2"/>
</dbReference>
<dbReference type="PANTHER" id="PTHR35400:SF3">
    <property type="entry name" value="SLL1072 PROTEIN"/>
    <property type="match status" value="1"/>
</dbReference>
<name>A0A1R1S4R3_9ACTN</name>
<gene>
    <name evidence="2" type="ORF">SPAR_42229</name>
</gene>
<dbReference type="InterPro" id="IPR012296">
    <property type="entry name" value="Nuclease_put_TT1808"/>
</dbReference>
<dbReference type="PANTHER" id="PTHR35400">
    <property type="entry name" value="SLR1083 PROTEIN"/>
    <property type="match status" value="1"/>
</dbReference>
<organism evidence="2 3">
    <name type="scientific">Streptomyces sparsogenes DSM 40356</name>
    <dbReference type="NCBI Taxonomy" id="1331668"/>
    <lineage>
        <taxon>Bacteria</taxon>
        <taxon>Bacillati</taxon>
        <taxon>Actinomycetota</taxon>
        <taxon>Actinomycetes</taxon>
        <taxon>Kitasatosporales</taxon>
        <taxon>Streptomycetaceae</taxon>
        <taxon>Streptomyces</taxon>
    </lineage>
</organism>
<dbReference type="SUPFAM" id="SSF52980">
    <property type="entry name" value="Restriction endonuclease-like"/>
    <property type="match status" value="1"/>
</dbReference>
<dbReference type="InterPro" id="IPR011335">
    <property type="entry name" value="Restrct_endonuc-II-like"/>
</dbReference>
<reference evidence="2 3" key="1">
    <citation type="submission" date="2013-05" db="EMBL/GenBank/DDBJ databases">
        <title>Genome sequence of Streptomyces sparsogenes DSM 40356.</title>
        <authorList>
            <person name="Coyne S."/>
            <person name="Seebeck F.P."/>
        </authorList>
    </citation>
    <scope>NUCLEOTIDE SEQUENCE [LARGE SCALE GENOMIC DNA]</scope>
    <source>
        <strain evidence="2 3">DSM 40356</strain>
    </source>
</reference>
<comment type="caution">
    <text evidence="2">The sequence shown here is derived from an EMBL/GenBank/DDBJ whole genome shotgun (WGS) entry which is preliminary data.</text>
</comment>
<evidence type="ECO:0000259" key="1">
    <source>
        <dbReference type="Pfam" id="PF05685"/>
    </source>
</evidence>
<dbReference type="EMBL" id="ASQP01000547">
    <property type="protein sequence ID" value="OMI33291.1"/>
    <property type="molecule type" value="Genomic_DNA"/>
</dbReference>
<feature type="domain" description="Putative restriction endonuclease" evidence="1">
    <location>
        <begin position="37"/>
        <end position="184"/>
    </location>
</feature>
<evidence type="ECO:0000313" key="2">
    <source>
        <dbReference type="EMBL" id="OMI33291.1"/>
    </source>
</evidence>
<dbReference type="Gene3D" id="3.90.1570.10">
    <property type="entry name" value="tt1808, chain A"/>
    <property type="match status" value="1"/>
</dbReference>
<evidence type="ECO:0000313" key="3">
    <source>
        <dbReference type="Proteomes" id="UP000186168"/>
    </source>
</evidence>
<dbReference type="CDD" id="cd06260">
    <property type="entry name" value="DUF820-like"/>
    <property type="match status" value="1"/>
</dbReference>
<dbReference type="Pfam" id="PF05685">
    <property type="entry name" value="Uma2"/>
    <property type="match status" value="1"/>
</dbReference>
<keyword evidence="3" id="KW-1185">Reference proteome</keyword>
<dbReference type="Proteomes" id="UP000186168">
    <property type="component" value="Unassembled WGS sequence"/>
</dbReference>
<dbReference type="STRING" id="67365.GCA_001704635_05571"/>
<sequence>MGALLMSAAPEFHVSHVHDEPAQWPCPPADGYVADHLDQLPDLPPHTELIDGSLVFVSPQTRFHMRAMRLLENYLVQAAPPELDVIREMTITLGPKNRPEPDLLVAKAEADTGPGQTTFQPKDVVLAVEVVSPESEARDRDTKPRKYAAAGIPHFWRVESDGGLPVVYVFELEPATKAYVPTGIYRDLLKVGVPFTIDIDLTEINPRRQ</sequence>
<accession>A0A1R1S4R3</accession>